<gene>
    <name evidence="1" type="ORF">DCAF_LOCUS21157</name>
</gene>
<dbReference type="AlphaFoldDB" id="A0AAV1SAG6"/>
<organism evidence="1 2">
    <name type="scientific">Dovyalis caffra</name>
    <dbReference type="NCBI Taxonomy" id="77055"/>
    <lineage>
        <taxon>Eukaryota</taxon>
        <taxon>Viridiplantae</taxon>
        <taxon>Streptophyta</taxon>
        <taxon>Embryophyta</taxon>
        <taxon>Tracheophyta</taxon>
        <taxon>Spermatophyta</taxon>
        <taxon>Magnoliopsida</taxon>
        <taxon>eudicotyledons</taxon>
        <taxon>Gunneridae</taxon>
        <taxon>Pentapetalae</taxon>
        <taxon>rosids</taxon>
        <taxon>fabids</taxon>
        <taxon>Malpighiales</taxon>
        <taxon>Salicaceae</taxon>
        <taxon>Flacourtieae</taxon>
        <taxon>Dovyalis</taxon>
    </lineage>
</organism>
<name>A0AAV1SAG6_9ROSI</name>
<evidence type="ECO:0000313" key="1">
    <source>
        <dbReference type="EMBL" id="CAK7348459.1"/>
    </source>
</evidence>
<sequence length="89" mass="10086">MANLLDNLGAARSTYQTGNARRARLPNHFAYMAEHGRNYCAQGRTHLLWATYAYAAALQFLKSNHTHLNESEIGSKYNTNLIDEEIKES</sequence>
<comment type="caution">
    <text evidence="1">The sequence shown here is derived from an EMBL/GenBank/DDBJ whole genome shotgun (WGS) entry which is preliminary data.</text>
</comment>
<keyword evidence="2" id="KW-1185">Reference proteome</keyword>
<dbReference type="EMBL" id="CAWUPB010001173">
    <property type="protein sequence ID" value="CAK7348459.1"/>
    <property type="molecule type" value="Genomic_DNA"/>
</dbReference>
<protein>
    <submittedName>
        <fullName evidence="1">Uncharacterized protein</fullName>
    </submittedName>
</protein>
<accession>A0AAV1SAG6</accession>
<reference evidence="1 2" key="1">
    <citation type="submission" date="2024-01" db="EMBL/GenBank/DDBJ databases">
        <authorList>
            <person name="Waweru B."/>
        </authorList>
    </citation>
    <scope>NUCLEOTIDE SEQUENCE [LARGE SCALE GENOMIC DNA]</scope>
</reference>
<evidence type="ECO:0000313" key="2">
    <source>
        <dbReference type="Proteomes" id="UP001314170"/>
    </source>
</evidence>
<proteinExistence type="predicted"/>
<dbReference type="Proteomes" id="UP001314170">
    <property type="component" value="Unassembled WGS sequence"/>
</dbReference>